<comment type="caution">
    <text evidence="3">The sequence shown here is derived from an EMBL/GenBank/DDBJ whole genome shotgun (WGS) entry which is preliminary data.</text>
</comment>
<dbReference type="RefSeq" id="WP_102937074.1">
    <property type="nucleotide sequence ID" value="NZ_LJIW01000002.1"/>
</dbReference>
<gene>
    <name evidence="3" type="ORF">SMF913_27755</name>
</gene>
<dbReference type="SMART" id="SM00382">
    <property type="entry name" value="AAA"/>
    <property type="match status" value="1"/>
</dbReference>
<evidence type="ECO:0000313" key="3">
    <source>
        <dbReference type="EMBL" id="PNG92290.1"/>
    </source>
</evidence>
<dbReference type="InterPro" id="IPR003593">
    <property type="entry name" value="AAA+_ATPase"/>
</dbReference>
<feature type="domain" description="AAA+ ATPase" evidence="2">
    <location>
        <begin position="70"/>
        <end position="271"/>
    </location>
</feature>
<organism evidence="3 4">
    <name type="scientific">Streptomyces malaysiensis</name>
    <dbReference type="NCBI Taxonomy" id="92644"/>
    <lineage>
        <taxon>Bacteria</taxon>
        <taxon>Bacillati</taxon>
        <taxon>Actinomycetota</taxon>
        <taxon>Actinomycetes</taxon>
        <taxon>Kitasatosporales</taxon>
        <taxon>Streptomycetaceae</taxon>
        <taxon>Streptomyces</taxon>
        <taxon>Streptomyces violaceusniger group</taxon>
    </lineage>
</organism>
<feature type="compositionally biased region" description="Low complexity" evidence="1">
    <location>
        <begin position="1"/>
        <end position="12"/>
    </location>
</feature>
<protein>
    <recommendedName>
        <fullName evidence="2">AAA+ ATPase domain-containing protein</fullName>
    </recommendedName>
</protein>
<dbReference type="InterPro" id="IPR027417">
    <property type="entry name" value="P-loop_NTPase"/>
</dbReference>
<dbReference type="Proteomes" id="UP000236520">
    <property type="component" value="Unassembled WGS sequence"/>
</dbReference>
<accession>A0A2J7YW93</accession>
<evidence type="ECO:0000259" key="2">
    <source>
        <dbReference type="SMART" id="SM00382"/>
    </source>
</evidence>
<feature type="region of interest" description="Disordered" evidence="1">
    <location>
        <begin position="1"/>
        <end position="24"/>
    </location>
</feature>
<evidence type="ECO:0000313" key="4">
    <source>
        <dbReference type="Proteomes" id="UP000236520"/>
    </source>
</evidence>
<reference evidence="3 4" key="1">
    <citation type="submission" date="2015-09" db="EMBL/GenBank/DDBJ databases">
        <title>Genome sequence, genome mining and natural product profiling of a biocontrol bacterium Streptomyces malaysiensis F913.</title>
        <authorList>
            <person name="Xu Y."/>
            <person name="Wei J."/>
            <person name="Xie J."/>
            <person name="Li T."/>
            <person name="Zhou Z."/>
        </authorList>
    </citation>
    <scope>NUCLEOTIDE SEQUENCE [LARGE SCALE GENOMIC DNA]</scope>
    <source>
        <strain evidence="3 4">F913</strain>
    </source>
</reference>
<sequence length="1199" mass="130414">MTTAAPTRTSRTPQDESTPQFPSGIELVGSQMRSTNLERDVEDGLYGPYVGAKAVDVLERIANAVSDLRRPRAWSFTGPYGSGKSTLANLVEALLGRDEDRRDEAHRILADTSPALAERLATARAERTGTGFLGAVATARREPLVATVTRALETAAKRRWGKRIPKNIAAALAACEDPTTTGTKTKQVMAAIKALTDNQQPLLLIIDEFGKTLEHLAGHNEFSGAEHDLFLLQELAEHSAGPNGLPVFLVTLQHLSFMDYASRSSELKIREWAKIQGRFEDVTFVPHHGDSLQLLRRRLNHSAVDAAGQDLIRASAQASALAWKNHGLNVLTELASDDFAGLYPLHPLTAIAAPILAAQIGQHDRSLSGFLNSGEPNTVRDSLAAHSRPDAELASTVQLPQLYDYFLNSGRTSLLAASNAGRWIEVDARIKEANGLPEADQALLKTIGVLNLIDADGALSATSEMIHLALHDPTDLTDAGAFARLEEQLADLVRRGFLVHREFSGEYRVWQGTDFDIDARLKEIISHLDDASIVQRLGAHLPSAVVAGRHSQVTGMMRVFLTAVSGPETREIQAPDELKDPADGLLVFHLGPRDQLPTVNSTLPVVLGTTTHPDVVLSSATHLIALRELLEDKELDHVARREVTDRAVQAEAELREVIQAAFYPPTQEATWDLWNAGLAPGTDPDSSSLPARSLSGLVSLACKSVYPHTPHIRNEMLGRHSLTSNAARARSDVLDAMLTRSGEQYLGFDARAGRYGPERAIYSGALAYLGLHRANGTIQAENSPNSLLPYGFSTPGEGHEHAQPVWEALQKALDAATRRTSIDHIIRVLMSPPYGVKAGVWPLLVVTALVIRRHDVALFEEGSYLPRLTPDVVDRLLAAPARFDVKYTPVGQGQRASVIKKLLVSLKVEPPRSQALRNPDLLSVARALLERVMVLNSYARKTKRISPDALAVRNALENSQDPDDLLFRALPKSLGLAPLEASTRANAAAATEYVDRLTAAADEITGIEHTLREEVVAVLAEEFRLPTTLPELRSTLAARLSGFASVSLNPELRGFVDFALSESLADEDWLDPIVVRLTNKALGDWDDRDAGMFPRLAREMSASLDRVAHLYQDSSETREQEVNLETRLLTLTDKTGAERRTLIYVPEQSRGQADQLAADVLQQAEQALGPDGARILLAALAQRVADGPAVTATETKEGA</sequence>
<keyword evidence="4" id="KW-1185">Reference proteome</keyword>
<proteinExistence type="predicted"/>
<dbReference type="EMBL" id="LJIW01000002">
    <property type="protein sequence ID" value="PNG92290.1"/>
    <property type="molecule type" value="Genomic_DNA"/>
</dbReference>
<dbReference type="SUPFAM" id="SSF52540">
    <property type="entry name" value="P-loop containing nucleoside triphosphate hydrolases"/>
    <property type="match status" value="1"/>
</dbReference>
<evidence type="ECO:0000256" key="1">
    <source>
        <dbReference type="SAM" id="MobiDB-lite"/>
    </source>
</evidence>
<name>A0A2J7YW93_STRMQ</name>
<dbReference type="AlphaFoldDB" id="A0A2J7YW93"/>